<keyword evidence="5" id="KW-0804">Transcription</keyword>
<dbReference type="Proteomes" id="UP001610432">
    <property type="component" value="Unassembled WGS sequence"/>
</dbReference>
<proteinExistence type="predicted"/>
<keyword evidence="4" id="KW-0238">DNA-binding</keyword>
<keyword evidence="3" id="KW-0805">Transcription regulation</keyword>
<keyword evidence="6" id="KW-0539">Nucleus</keyword>
<evidence type="ECO:0000256" key="5">
    <source>
        <dbReference type="ARBA" id="ARBA00023163"/>
    </source>
</evidence>
<name>A0ABR4LCW5_9EURO</name>
<evidence type="ECO:0000256" key="2">
    <source>
        <dbReference type="ARBA" id="ARBA00022833"/>
    </source>
</evidence>
<evidence type="ECO:0000256" key="7">
    <source>
        <dbReference type="SAM" id="MobiDB-lite"/>
    </source>
</evidence>
<feature type="domain" description="Zn(2)-C6 fungal-type" evidence="8">
    <location>
        <begin position="19"/>
        <end position="51"/>
    </location>
</feature>
<dbReference type="InterPro" id="IPR001138">
    <property type="entry name" value="Zn2Cys6_DnaBD"/>
</dbReference>
<keyword evidence="2" id="KW-0862">Zinc</keyword>
<protein>
    <submittedName>
        <fullName evidence="9">Fungal-specific transcription factor domain-containing protein</fullName>
    </submittedName>
</protein>
<dbReference type="SUPFAM" id="SSF57701">
    <property type="entry name" value="Zn2/Cys6 DNA-binding domain"/>
    <property type="match status" value="1"/>
</dbReference>
<gene>
    <name evidence="9" type="ORF">BJX67DRAFT_375442</name>
</gene>
<dbReference type="PANTHER" id="PTHR31944">
    <property type="entry name" value="HEME-RESPONSIVE ZINC FINGER TRANSCRIPTION FACTOR HAP1"/>
    <property type="match status" value="1"/>
</dbReference>
<dbReference type="EMBL" id="JBFXLQ010000071">
    <property type="protein sequence ID" value="KAL2862217.1"/>
    <property type="molecule type" value="Genomic_DNA"/>
</dbReference>
<dbReference type="SMART" id="SM00906">
    <property type="entry name" value="Fungal_trans"/>
    <property type="match status" value="1"/>
</dbReference>
<dbReference type="CDD" id="cd00067">
    <property type="entry name" value="GAL4"/>
    <property type="match status" value="1"/>
</dbReference>
<dbReference type="InterPro" id="IPR051430">
    <property type="entry name" value="Fungal_TF_Env_Response"/>
</dbReference>
<comment type="caution">
    <text evidence="9">The sequence shown here is derived from an EMBL/GenBank/DDBJ whole genome shotgun (WGS) entry which is preliminary data.</text>
</comment>
<evidence type="ECO:0000256" key="3">
    <source>
        <dbReference type="ARBA" id="ARBA00023015"/>
    </source>
</evidence>
<keyword evidence="10" id="KW-1185">Reference proteome</keyword>
<dbReference type="SMART" id="SM00066">
    <property type="entry name" value="GAL4"/>
    <property type="match status" value="1"/>
</dbReference>
<evidence type="ECO:0000256" key="4">
    <source>
        <dbReference type="ARBA" id="ARBA00023125"/>
    </source>
</evidence>
<evidence type="ECO:0000256" key="1">
    <source>
        <dbReference type="ARBA" id="ARBA00022723"/>
    </source>
</evidence>
<sequence length="627" mass="70437">MSHSPRAIQKRTRQRPAFSCTECRRRKVRCDRAKPFCGQCRALDLVAACKYEGSHPTPVRRGAPNPPHNVQIPVDVSPSGRMRGVVSKTRVYGHGHWMNTFSLSDHQSAQHEITETVAQCKRLSRTIKKQRPSRNSVPADIQNYLADRKVLDELVELYFTTFESCYGILHYPTFLLEYEECMSHPEGAESALILQMLLIMVIAGPLHADTDIRREMAAKAQSCVHMAQTWLSAPLEKDRFTLSGIQLYCLLLLARQVNQVGADLIWTSAGSLMRMAMQMGFHQDPDLLGEISMPQKETRRRLWYTILEMNVQAALDSGMSPMITTADYNTKPPANSSDSGQAIGGRARVSFQRLLANSLPLRLRVARVVNDMQEEAAYDQVLELGKELAFACQHAAVAINQATTIGTFSSSFCSHLLGRFTLCLHYRYAVKAKTNPLYTHSRQVCVEAAIDLVSLLDDELYGRILCVGGGMFRDIFTRGALLIFVELSPDSENEISVFAIQRHRVRQEPLLRHARRVVQYAKDRIWCGDTNIKICVWFSMMMAQVEARLEGSNVDEAISSAMHESLAMCHGILKEMAARVPDDAVNNPDLGFWTPGNITPPNPDITLGSGFDGLNDEFFDFSFETWL</sequence>
<dbReference type="GeneID" id="98146765"/>
<dbReference type="PROSITE" id="PS00463">
    <property type="entry name" value="ZN2_CY6_FUNGAL_1"/>
    <property type="match status" value="1"/>
</dbReference>
<dbReference type="InterPro" id="IPR007219">
    <property type="entry name" value="XnlR_reg_dom"/>
</dbReference>
<accession>A0ABR4LCW5</accession>
<evidence type="ECO:0000313" key="9">
    <source>
        <dbReference type="EMBL" id="KAL2862217.1"/>
    </source>
</evidence>
<dbReference type="Pfam" id="PF00172">
    <property type="entry name" value="Zn_clus"/>
    <property type="match status" value="1"/>
</dbReference>
<dbReference type="RefSeq" id="XP_070881196.1">
    <property type="nucleotide sequence ID" value="XM_071031693.1"/>
</dbReference>
<reference evidence="9 10" key="1">
    <citation type="submission" date="2024-07" db="EMBL/GenBank/DDBJ databases">
        <title>Section-level genome sequencing and comparative genomics of Aspergillus sections Usti and Cavernicolus.</title>
        <authorList>
            <consortium name="Lawrence Berkeley National Laboratory"/>
            <person name="Nybo J.L."/>
            <person name="Vesth T.C."/>
            <person name="Theobald S."/>
            <person name="Frisvad J.C."/>
            <person name="Larsen T.O."/>
            <person name="Kjaerboelling I."/>
            <person name="Rothschild-Mancinelli K."/>
            <person name="Lyhne E.K."/>
            <person name="Kogle M.E."/>
            <person name="Barry K."/>
            <person name="Clum A."/>
            <person name="Na H."/>
            <person name="Ledsgaard L."/>
            <person name="Lin J."/>
            <person name="Lipzen A."/>
            <person name="Kuo A."/>
            <person name="Riley R."/>
            <person name="Mondo S."/>
            <person name="Labutti K."/>
            <person name="Haridas S."/>
            <person name="Pangalinan J."/>
            <person name="Salamov A.A."/>
            <person name="Simmons B.A."/>
            <person name="Magnuson J.K."/>
            <person name="Chen J."/>
            <person name="Drula E."/>
            <person name="Henrissat B."/>
            <person name="Wiebenga A."/>
            <person name="Lubbers R.J."/>
            <person name="Gomes A.C."/>
            <person name="Macurrencykelacurrency M.R."/>
            <person name="Stajich J."/>
            <person name="Grigoriev I.V."/>
            <person name="Mortensen U.H."/>
            <person name="De Vries R.P."/>
            <person name="Baker S.E."/>
            <person name="Andersen M.R."/>
        </authorList>
    </citation>
    <scope>NUCLEOTIDE SEQUENCE [LARGE SCALE GENOMIC DNA]</scope>
    <source>
        <strain evidence="9 10">CBS 449.75</strain>
    </source>
</reference>
<evidence type="ECO:0000259" key="8">
    <source>
        <dbReference type="PROSITE" id="PS50048"/>
    </source>
</evidence>
<dbReference type="PANTHER" id="PTHR31944:SF129">
    <property type="entry name" value="ASPYRIDONES CLUSTER REGULATOR APDR-RELATED"/>
    <property type="match status" value="1"/>
</dbReference>
<evidence type="ECO:0000313" key="10">
    <source>
        <dbReference type="Proteomes" id="UP001610432"/>
    </source>
</evidence>
<dbReference type="CDD" id="cd12148">
    <property type="entry name" value="fungal_TF_MHR"/>
    <property type="match status" value="1"/>
</dbReference>
<keyword evidence="1" id="KW-0479">Metal-binding</keyword>
<dbReference type="Gene3D" id="4.10.240.10">
    <property type="entry name" value="Zn(2)-C6 fungal-type DNA-binding domain"/>
    <property type="match status" value="1"/>
</dbReference>
<dbReference type="Pfam" id="PF04082">
    <property type="entry name" value="Fungal_trans"/>
    <property type="match status" value="1"/>
</dbReference>
<feature type="region of interest" description="Disordered" evidence="7">
    <location>
        <begin position="57"/>
        <end position="79"/>
    </location>
</feature>
<evidence type="ECO:0000256" key="6">
    <source>
        <dbReference type="ARBA" id="ARBA00023242"/>
    </source>
</evidence>
<dbReference type="InterPro" id="IPR036864">
    <property type="entry name" value="Zn2-C6_fun-type_DNA-bd_sf"/>
</dbReference>
<dbReference type="PROSITE" id="PS50048">
    <property type="entry name" value="ZN2_CY6_FUNGAL_2"/>
    <property type="match status" value="1"/>
</dbReference>
<organism evidence="9 10">
    <name type="scientific">Aspergillus lucknowensis</name>
    <dbReference type="NCBI Taxonomy" id="176173"/>
    <lineage>
        <taxon>Eukaryota</taxon>
        <taxon>Fungi</taxon>
        <taxon>Dikarya</taxon>
        <taxon>Ascomycota</taxon>
        <taxon>Pezizomycotina</taxon>
        <taxon>Eurotiomycetes</taxon>
        <taxon>Eurotiomycetidae</taxon>
        <taxon>Eurotiales</taxon>
        <taxon>Aspergillaceae</taxon>
        <taxon>Aspergillus</taxon>
        <taxon>Aspergillus subgen. Nidulantes</taxon>
    </lineage>
</organism>